<dbReference type="SUPFAM" id="SSF53098">
    <property type="entry name" value="Ribonuclease H-like"/>
    <property type="match status" value="1"/>
</dbReference>
<dbReference type="InterPro" id="IPR012337">
    <property type="entry name" value="RNaseH-like_sf"/>
</dbReference>
<name>V2QFT8_9BACT</name>
<evidence type="ECO:0000313" key="6">
    <source>
        <dbReference type="EMBL" id="USF24523.1"/>
    </source>
</evidence>
<feature type="domain" description="Integrase catalytic" evidence="1">
    <location>
        <begin position="87"/>
        <end position="258"/>
    </location>
</feature>
<dbReference type="InterPro" id="IPR051917">
    <property type="entry name" value="Transposase-Integrase"/>
</dbReference>
<reference evidence="3" key="2">
    <citation type="submission" date="2022-05" db="EMBL/GenBank/DDBJ databases">
        <authorList>
            <person name="Proctor A.L."/>
            <person name="Phillips G.J."/>
            <person name="Wannemuehler M.J."/>
        </authorList>
    </citation>
    <scope>NUCLEOTIDE SEQUENCE</scope>
    <source>
        <strain evidence="3">ASF457</strain>
    </source>
</reference>
<dbReference type="InterPro" id="IPR053392">
    <property type="entry name" value="Transposase_IS30-like"/>
</dbReference>
<dbReference type="InterPro" id="IPR001584">
    <property type="entry name" value="Integrase_cat-core"/>
</dbReference>
<dbReference type="Gene3D" id="3.30.420.10">
    <property type="entry name" value="Ribonuclease H-like superfamily/Ribonuclease H"/>
    <property type="match status" value="1"/>
</dbReference>
<dbReference type="EMBL" id="CP097562">
    <property type="protein sequence ID" value="USF24900.1"/>
    <property type="molecule type" value="Genomic_DNA"/>
</dbReference>
<dbReference type="KEGG" id="msch:N508_001610"/>
<dbReference type="PANTHER" id="PTHR10948:SF23">
    <property type="entry name" value="TRANSPOSASE INSI FOR INSERTION SEQUENCE ELEMENT IS30A-RELATED"/>
    <property type="match status" value="1"/>
</dbReference>
<dbReference type="PROSITE" id="PS50994">
    <property type="entry name" value="INTEGRASE"/>
    <property type="match status" value="1"/>
</dbReference>
<dbReference type="EMBL" id="CP097562">
    <property type="protein sequence ID" value="USF24523.1"/>
    <property type="molecule type" value="Genomic_DNA"/>
</dbReference>
<evidence type="ECO:0000313" key="7">
    <source>
        <dbReference type="EMBL" id="USF24561.1"/>
    </source>
</evidence>
<dbReference type="KEGG" id="msch:N508_000499"/>
<evidence type="ECO:0000313" key="4">
    <source>
        <dbReference type="EMBL" id="USF23473.1"/>
    </source>
</evidence>
<dbReference type="KEGG" id="msch:N508_000577"/>
<evidence type="ECO:0000313" key="2">
    <source>
        <dbReference type="EMBL" id="USF22977.1"/>
    </source>
</evidence>
<dbReference type="EMBL" id="CP097562">
    <property type="protein sequence ID" value="USF23514.1"/>
    <property type="molecule type" value="Genomic_DNA"/>
</dbReference>
<dbReference type="KEGG" id="msch:N508_001994"/>
<dbReference type="EMBL" id="CP097562">
    <property type="protein sequence ID" value="USF23473.1"/>
    <property type="molecule type" value="Genomic_DNA"/>
</dbReference>
<reference evidence="3" key="1">
    <citation type="journal article" date="2014" name="Genome Announc.">
        <title>Draft genome sequences of the altered schaedler flora, a defined bacterial community from gnotobiotic mice.</title>
        <authorList>
            <person name="Wannemuehler M.J."/>
            <person name="Overstreet A.M."/>
            <person name="Ward D.V."/>
            <person name="Phillips G.J."/>
        </authorList>
    </citation>
    <scope>NUCLEOTIDE SEQUENCE</scope>
    <source>
        <strain evidence="3">ASF457</strain>
    </source>
</reference>
<protein>
    <submittedName>
        <fullName evidence="3">IS30 family transposase ISCth2</fullName>
    </submittedName>
</protein>
<evidence type="ECO:0000313" key="3">
    <source>
        <dbReference type="EMBL" id="USF23439.1"/>
    </source>
</evidence>
<organism evidence="3 11">
    <name type="scientific">Mucispirillum schaedleri ASF457</name>
    <dbReference type="NCBI Taxonomy" id="1379858"/>
    <lineage>
        <taxon>Bacteria</taxon>
        <taxon>Pseudomonadati</taxon>
        <taxon>Deferribacterota</taxon>
        <taxon>Deferribacteres</taxon>
        <taxon>Deferribacterales</taxon>
        <taxon>Mucispirillaceae</taxon>
        <taxon>Mucispirillum</taxon>
    </lineage>
</organism>
<evidence type="ECO:0000259" key="1">
    <source>
        <dbReference type="PROSITE" id="PS50994"/>
    </source>
</evidence>
<evidence type="ECO:0000313" key="9">
    <source>
        <dbReference type="EMBL" id="USF24830.1"/>
    </source>
</evidence>
<sequence>MSKTGRKLQYNIEYGLLDYIQSKLDEKYSPDVISGELRHQCISTISTQTIYNYISLGLLESIEYRKYTKQCKSNPRTAYNNTRGRSIDERPFELKERLYGNWEMDTVVGKQGSKSALLVLTERVSRFEIIIKLRNKTQKSIIAALDKLERKYKDKFSLIFKSITVDNGVEFLDMAGLEKSVYDKVSKRTTIYYAHPYCSWERGSNENNNKLIRKFIKKKTDIKNFSAAYIKKIQDWMNNYPRKLFNYKSANDIFYENLNNCLKCCNRF</sequence>
<dbReference type="EMBL" id="CP097562">
    <property type="protein sequence ID" value="USF22977.1"/>
    <property type="molecule type" value="Genomic_DNA"/>
</dbReference>
<dbReference type="Proteomes" id="UP000017429">
    <property type="component" value="Chromosome"/>
</dbReference>
<dbReference type="GO" id="GO:0003676">
    <property type="term" value="F:nucleic acid binding"/>
    <property type="evidence" value="ECO:0007669"/>
    <property type="project" value="InterPro"/>
</dbReference>
<dbReference type="EMBL" id="CP097562">
    <property type="protein sequence ID" value="USF24807.1"/>
    <property type="molecule type" value="Genomic_DNA"/>
</dbReference>
<dbReference type="eggNOG" id="COG2826">
    <property type="taxonomic scope" value="Bacteria"/>
</dbReference>
<dbReference type="Pfam" id="PF00665">
    <property type="entry name" value="rve"/>
    <property type="match status" value="1"/>
</dbReference>
<accession>V2QFT8</accession>
<dbReference type="EMBL" id="CP097562">
    <property type="protein sequence ID" value="USF24830.1"/>
    <property type="molecule type" value="Genomic_DNA"/>
</dbReference>
<dbReference type="KEGG" id="msch:N508_000030"/>
<dbReference type="GO" id="GO:0004803">
    <property type="term" value="F:transposase activity"/>
    <property type="evidence" value="ECO:0007669"/>
    <property type="project" value="TreeGrafter"/>
</dbReference>
<dbReference type="EMBL" id="CP097562">
    <property type="protein sequence ID" value="USF23439.1"/>
    <property type="molecule type" value="Genomic_DNA"/>
</dbReference>
<proteinExistence type="predicted"/>
<dbReference type="EMBL" id="CP097562">
    <property type="protein sequence ID" value="USF24561.1"/>
    <property type="molecule type" value="Genomic_DNA"/>
</dbReference>
<dbReference type="KEGG" id="msch:N508_001924"/>
<dbReference type="KEGG" id="msch:N508_001900"/>
<dbReference type="InterPro" id="IPR036397">
    <property type="entry name" value="RNaseH_sf"/>
</dbReference>
<evidence type="ECO:0000313" key="10">
    <source>
        <dbReference type="EMBL" id="USF24900.1"/>
    </source>
</evidence>
<dbReference type="NCBIfam" id="NF033563">
    <property type="entry name" value="transpos_IS30"/>
    <property type="match status" value="1"/>
</dbReference>
<dbReference type="PANTHER" id="PTHR10948">
    <property type="entry name" value="TRANSPOSASE"/>
    <property type="match status" value="1"/>
</dbReference>
<evidence type="ECO:0000313" key="8">
    <source>
        <dbReference type="EMBL" id="USF24807.1"/>
    </source>
</evidence>
<reference evidence="3" key="3">
    <citation type="submission" date="2022-06" db="EMBL/GenBank/DDBJ databases">
        <title>Resources to Facilitate Use of the Altered Schaedler Flora (ASF) Mouse Model to Study Microbiome Function.</title>
        <authorList>
            <person name="Proctor A."/>
            <person name="Parvinroo S."/>
            <person name="Richie T."/>
            <person name="Jia X."/>
            <person name="Lee S.T.M."/>
            <person name="Karp P.D."/>
            <person name="Paley S."/>
            <person name="Kostic A.D."/>
            <person name="Pierre J.F."/>
            <person name="Wannemuehler M.J."/>
            <person name="Phillips G.J."/>
        </authorList>
    </citation>
    <scope>NUCLEOTIDE SEQUENCE</scope>
    <source>
        <strain evidence="3">ASF457</strain>
    </source>
</reference>
<gene>
    <name evidence="2" type="ORF">N508_000030</name>
    <name evidence="3" type="ORF">N508_000499</name>
    <name evidence="4" type="ORF">N508_000534</name>
    <name evidence="5" type="ORF">N508_000577</name>
    <name evidence="6" type="ORF">N508_001610</name>
    <name evidence="7" type="ORF">N508_001649</name>
    <name evidence="8" type="ORF">N508_001900</name>
    <name evidence="9" type="ORF">N508_001924</name>
    <name evidence="10" type="ORF">N508_001994</name>
</gene>
<dbReference type="AlphaFoldDB" id="V2QFT8"/>
<dbReference type="KEGG" id="msch:N508_001649"/>
<dbReference type="GO" id="GO:0005829">
    <property type="term" value="C:cytosol"/>
    <property type="evidence" value="ECO:0007669"/>
    <property type="project" value="TreeGrafter"/>
</dbReference>
<dbReference type="KEGG" id="msch:N508_000534"/>
<dbReference type="GO" id="GO:0015074">
    <property type="term" value="P:DNA integration"/>
    <property type="evidence" value="ECO:0007669"/>
    <property type="project" value="InterPro"/>
</dbReference>
<dbReference type="GO" id="GO:0032196">
    <property type="term" value="P:transposition"/>
    <property type="evidence" value="ECO:0007669"/>
    <property type="project" value="TreeGrafter"/>
</dbReference>
<keyword evidence="11" id="KW-1185">Reference proteome</keyword>
<evidence type="ECO:0000313" key="11">
    <source>
        <dbReference type="Proteomes" id="UP000017429"/>
    </source>
</evidence>
<evidence type="ECO:0000313" key="5">
    <source>
        <dbReference type="EMBL" id="USF23514.1"/>
    </source>
</evidence>